<dbReference type="GO" id="GO:0006508">
    <property type="term" value="P:proteolysis"/>
    <property type="evidence" value="ECO:0007669"/>
    <property type="project" value="UniProtKB-KW"/>
</dbReference>
<dbReference type="InterPro" id="IPR002810">
    <property type="entry name" value="NfeD-like_C"/>
</dbReference>
<evidence type="ECO:0000313" key="7">
    <source>
        <dbReference type="EMBL" id="AEV27969.1"/>
    </source>
</evidence>
<protein>
    <submittedName>
        <fullName evidence="7">Membrane protein implicated in regulation of membrane protease activity</fullName>
    </submittedName>
</protein>
<evidence type="ECO:0000256" key="1">
    <source>
        <dbReference type="ARBA" id="ARBA00004141"/>
    </source>
</evidence>
<dbReference type="EMBL" id="CP003155">
    <property type="protein sequence ID" value="AEV27969.1"/>
    <property type="molecule type" value="Genomic_DNA"/>
</dbReference>
<dbReference type="OrthoDB" id="1119931at2"/>
<dbReference type="AlphaFoldDB" id="G8QTK4"/>
<dbReference type="Pfam" id="PF01957">
    <property type="entry name" value="NfeD"/>
    <property type="match status" value="1"/>
</dbReference>
<comment type="subcellular location">
    <subcellularLocation>
        <location evidence="1">Membrane</location>
        <topology evidence="1">Multi-pass membrane protein</topology>
    </subcellularLocation>
</comment>
<accession>G8QTK4</accession>
<feature type="transmembrane region" description="Helical" evidence="5">
    <location>
        <begin position="46"/>
        <end position="68"/>
    </location>
</feature>
<gene>
    <name evidence="7" type="ordered locus">SpiGrapes_0105</name>
</gene>
<evidence type="ECO:0000256" key="5">
    <source>
        <dbReference type="SAM" id="Phobius"/>
    </source>
</evidence>
<dbReference type="PANTHER" id="PTHR33507">
    <property type="entry name" value="INNER MEMBRANE PROTEIN YBBJ"/>
    <property type="match status" value="1"/>
</dbReference>
<feature type="transmembrane region" description="Helical" evidence="5">
    <location>
        <begin position="7"/>
        <end position="26"/>
    </location>
</feature>
<dbReference type="Proteomes" id="UP000005632">
    <property type="component" value="Chromosome"/>
</dbReference>
<dbReference type="KEGG" id="sgp:SpiGrapes_0105"/>
<dbReference type="eggNOG" id="COG1585">
    <property type="taxonomic scope" value="Bacteria"/>
</dbReference>
<dbReference type="GO" id="GO:0005886">
    <property type="term" value="C:plasma membrane"/>
    <property type="evidence" value="ECO:0007669"/>
    <property type="project" value="TreeGrafter"/>
</dbReference>
<keyword evidence="8" id="KW-1185">Reference proteome</keyword>
<evidence type="ECO:0000256" key="3">
    <source>
        <dbReference type="ARBA" id="ARBA00022989"/>
    </source>
</evidence>
<reference evidence="7 8" key="1">
    <citation type="submission" date="2011-11" db="EMBL/GenBank/DDBJ databases">
        <title>Complete sequence of Spirochaeta sp. grapes.</title>
        <authorList>
            <consortium name="US DOE Joint Genome Institute"/>
            <person name="Lucas S."/>
            <person name="Han J."/>
            <person name="Lapidus A."/>
            <person name="Cheng J.-F."/>
            <person name="Goodwin L."/>
            <person name="Pitluck S."/>
            <person name="Peters L."/>
            <person name="Ovchinnikova G."/>
            <person name="Munk A.C."/>
            <person name="Detter J.C."/>
            <person name="Han C."/>
            <person name="Tapia R."/>
            <person name="Land M."/>
            <person name="Hauser L."/>
            <person name="Kyrpides N."/>
            <person name="Ivanova N."/>
            <person name="Pagani I."/>
            <person name="Ritalahtilisa K."/>
            <person name="Loeffler F."/>
            <person name="Woyke T."/>
        </authorList>
    </citation>
    <scope>NUCLEOTIDE SEQUENCE [LARGE SCALE GENOMIC DNA]</scope>
    <source>
        <strain evidence="8">ATCC BAA-1885 / DSM 22778 / Grapes</strain>
    </source>
</reference>
<dbReference type="STRING" id="158190.SpiGrapes_0105"/>
<evidence type="ECO:0000256" key="2">
    <source>
        <dbReference type="ARBA" id="ARBA00022692"/>
    </source>
</evidence>
<evidence type="ECO:0000313" key="8">
    <source>
        <dbReference type="Proteomes" id="UP000005632"/>
    </source>
</evidence>
<dbReference type="InterPro" id="IPR052165">
    <property type="entry name" value="Membrane_assoc_protease"/>
</dbReference>
<dbReference type="HOGENOM" id="CLU_116732_2_0_12"/>
<evidence type="ECO:0000259" key="6">
    <source>
        <dbReference type="Pfam" id="PF01957"/>
    </source>
</evidence>
<keyword evidence="4 5" id="KW-0472">Membrane</keyword>
<dbReference type="PANTHER" id="PTHR33507:SF3">
    <property type="entry name" value="INNER MEMBRANE PROTEIN YBBJ"/>
    <property type="match status" value="1"/>
</dbReference>
<evidence type="ECO:0000256" key="4">
    <source>
        <dbReference type="ARBA" id="ARBA00023136"/>
    </source>
</evidence>
<keyword evidence="7" id="KW-0645">Protease</keyword>
<dbReference type="SUPFAM" id="SSF141322">
    <property type="entry name" value="NfeD domain-like"/>
    <property type="match status" value="1"/>
</dbReference>
<dbReference type="GO" id="GO:0008233">
    <property type="term" value="F:peptidase activity"/>
    <property type="evidence" value="ECO:0007669"/>
    <property type="project" value="UniProtKB-KW"/>
</dbReference>
<feature type="domain" description="NfeD-like C-terminal" evidence="6">
    <location>
        <begin position="80"/>
        <end position="139"/>
    </location>
</feature>
<dbReference type="InterPro" id="IPR012340">
    <property type="entry name" value="NA-bd_OB-fold"/>
</dbReference>
<keyword evidence="7" id="KW-0378">Hydrolase</keyword>
<proteinExistence type="predicted"/>
<dbReference type="Gene3D" id="2.40.50.140">
    <property type="entry name" value="Nucleic acid-binding proteins"/>
    <property type="match status" value="1"/>
</dbReference>
<sequence length="146" mass="15752">MVAWQIWIVVGLVLFILELFTPGFYIMSVGLGCFVSALGSALHLSFILQVVLLAAGSLASIFLLRPLLLRYKGDGKKSGVDALVGREALVIESIDNASNEGRIKVGGENWKARSVEDQHIEKGTIVIIEHISGVTASVKTKESEKS</sequence>
<organism evidence="7 8">
    <name type="scientific">Sphaerochaeta pleomorpha (strain ATCC BAA-1885 / DSM 22778 / Grapes)</name>
    <dbReference type="NCBI Taxonomy" id="158190"/>
    <lineage>
        <taxon>Bacteria</taxon>
        <taxon>Pseudomonadati</taxon>
        <taxon>Spirochaetota</taxon>
        <taxon>Spirochaetia</taxon>
        <taxon>Spirochaetales</taxon>
        <taxon>Sphaerochaetaceae</taxon>
        <taxon>Sphaerochaeta</taxon>
    </lineage>
</organism>
<dbReference type="RefSeq" id="WP_014268818.1">
    <property type="nucleotide sequence ID" value="NC_016633.1"/>
</dbReference>
<name>G8QTK4_SPHPG</name>
<keyword evidence="2 5" id="KW-0812">Transmembrane</keyword>
<keyword evidence="3 5" id="KW-1133">Transmembrane helix</keyword>